<evidence type="ECO:0000313" key="3">
    <source>
        <dbReference type="Proteomes" id="UP000433089"/>
    </source>
</evidence>
<accession>A0A653LJ88</accession>
<evidence type="ECO:0000313" key="2">
    <source>
        <dbReference type="EMBL" id="VXA92034.1"/>
    </source>
</evidence>
<dbReference type="RefSeq" id="WP_061419260.1">
    <property type="nucleotide sequence ID" value="NZ_CANLBL010000007.1"/>
</dbReference>
<gene>
    <name evidence="1" type="ORF">ABQG71_13590</name>
    <name evidence="2" type="ORF">BACI348_130015</name>
</gene>
<dbReference type="InterPro" id="IPR012340">
    <property type="entry name" value="NA-bd_OB-fold"/>
</dbReference>
<evidence type="ECO:0000313" key="4">
    <source>
        <dbReference type="Proteomes" id="UP001467674"/>
    </source>
</evidence>
<keyword evidence="4" id="KW-1185">Reference proteome</keyword>
<dbReference type="EMBL" id="CABWLH010000005">
    <property type="protein sequence ID" value="VXA92034.1"/>
    <property type="molecule type" value="Genomic_DNA"/>
</dbReference>
<reference evidence="2 3" key="1">
    <citation type="submission" date="2019-10" db="EMBL/GenBank/DDBJ databases">
        <authorList>
            <person name="Karimi E."/>
        </authorList>
    </citation>
    <scope>NUCLEOTIDE SEQUENCE [LARGE SCALE GENOMIC DNA]</scope>
    <source>
        <strain evidence="2">Bacillus sp. 348</strain>
    </source>
</reference>
<proteinExistence type="predicted"/>
<dbReference type="Proteomes" id="UP001467674">
    <property type="component" value="Unassembled WGS sequence"/>
</dbReference>
<name>A0A1K1TA60_BACAB</name>
<evidence type="ECO:0000313" key="1">
    <source>
        <dbReference type="EMBL" id="MER3122224.1"/>
    </source>
</evidence>
<accession>A0A1K1TA60</accession>
<dbReference type="AlphaFoldDB" id="A0A1K1TA60"/>
<dbReference type="EMBL" id="JBEOME010000007">
    <property type="protein sequence ID" value="MER3122224.1"/>
    <property type="molecule type" value="Genomic_DNA"/>
</dbReference>
<reference evidence="1 4" key="2">
    <citation type="submission" date="2024-06" db="EMBL/GenBank/DDBJ databases">
        <title>Construction of an artificial bacterial consortium using nitrogen cycle bacteria from Cuatro Cienegas Basin and a mangrove forest.</title>
        <authorList>
            <person name="Aguilera-Najera D."/>
            <person name="Marquez-Cianci L."/>
            <person name="Martinez-Perez E."/>
            <person name="Rosas-Barrera M."/>
            <person name="Rodriguez-Cruz U.E."/>
            <person name="Tapia-Lopez R."/>
            <person name="Eguiarte L.E."/>
            <person name="Souza-Saldivar V."/>
        </authorList>
    </citation>
    <scope>NUCLEOTIDE SEQUENCE [LARGE SCALE GENOMIC DNA]</scope>
    <source>
        <strain evidence="1 4">S14-15</strain>
    </source>
</reference>
<dbReference type="InterPro" id="IPR021598">
    <property type="entry name" value="DUF3221"/>
</dbReference>
<organism evidence="2 3">
    <name type="scientific">Bacillus altitudinis</name>
    <dbReference type="NCBI Taxonomy" id="293387"/>
    <lineage>
        <taxon>Bacteria</taxon>
        <taxon>Bacillati</taxon>
        <taxon>Bacillota</taxon>
        <taxon>Bacilli</taxon>
        <taxon>Bacillales</taxon>
        <taxon>Bacillaceae</taxon>
        <taxon>Bacillus</taxon>
    </lineage>
</organism>
<protein>
    <submittedName>
        <fullName evidence="1">DUF3221 domain-containing protein</fullName>
    </submittedName>
</protein>
<dbReference type="Pfam" id="PF11518">
    <property type="entry name" value="DUF3221"/>
    <property type="match status" value="1"/>
</dbReference>
<dbReference type="Proteomes" id="UP000433089">
    <property type="component" value="Unassembled WGS sequence"/>
</dbReference>
<dbReference type="Gene3D" id="2.40.50.140">
    <property type="entry name" value="Nucleic acid-binding proteins"/>
    <property type="match status" value="1"/>
</dbReference>
<sequence length="125" mass="14292">MNIYKVSILIFTLFLVGCVHVNEKKINTEPSSEKKETLFSAKGILLHKEKNVGLLLINNKTPKKNDYLLESATLVDKYSSDLIVIDLSKVNKQKLKPGQKIEIWFEELKESNPPKTTVKKYKTIS</sequence>
<dbReference type="PROSITE" id="PS51257">
    <property type="entry name" value="PROKAR_LIPOPROTEIN"/>
    <property type="match status" value="1"/>
</dbReference>